<evidence type="ECO:0000313" key="1">
    <source>
        <dbReference type="EMBL" id="UFW90546.1"/>
    </source>
</evidence>
<dbReference type="EMBL" id="CP088100">
    <property type="protein sequence ID" value="UFW90546.1"/>
    <property type="molecule type" value="Genomic_DNA"/>
</dbReference>
<name>A0ABY3QWX2_9BRAD</name>
<keyword evidence="2" id="KW-1185">Reference proteome</keyword>
<accession>A0ABY3QWX2</accession>
<dbReference type="RefSeq" id="WP_231144756.1">
    <property type="nucleotide sequence ID" value="NZ_CP088100.1"/>
</dbReference>
<dbReference type="Proteomes" id="UP001430990">
    <property type="component" value="Chromosome"/>
</dbReference>
<reference evidence="1" key="1">
    <citation type="submission" date="2021-11" db="EMBL/GenBank/DDBJ databases">
        <title>Australian commercial rhizobial inoculants.</title>
        <authorList>
            <person name="Kohlmeier M.G."/>
            <person name="O'Hara G.W."/>
            <person name="Colombi E."/>
            <person name="Ramsay J.P."/>
            <person name="Terpolilli J."/>
        </authorList>
    </citation>
    <scope>NUCLEOTIDE SEQUENCE</scope>
    <source>
        <strain evidence="1">CC829</strain>
    </source>
</reference>
<sequence>MARIAMTAKLPGASVLVAGLPHDELSSIVVDTLSHTLEYVLHPNLALQRTTLAIHGFVPPGWSTVEITRLPNTSQNGVWQFDEWQTKNILAGLSYITATFDDGRSVRAQIEQQNPQAAVFEDYVTLGGITGACATTITIPGVCQDLPLAMEPAQVLMARSAASTMPDGRREQTIGCAIRVGGAQAPGIGRLEIQMYQDENPGHIVSMQSGADFPARMTLDVRKRYITPMGTFYSEREEFEAVNIERFPPFGVKFTPIKPTAALKDEKTGAEVGHINLGWLVPLCYLDPANFPPKAFPTPVELP</sequence>
<organism evidence="1 2">
    <name type="scientific">Bradyrhizobium barranii</name>
    <dbReference type="NCBI Taxonomy" id="2992140"/>
    <lineage>
        <taxon>Bacteria</taxon>
        <taxon>Pseudomonadati</taxon>
        <taxon>Pseudomonadota</taxon>
        <taxon>Alphaproteobacteria</taxon>
        <taxon>Hyphomicrobiales</taxon>
        <taxon>Nitrobacteraceae</taxon>
        <taxon>Bradyrhizobium</taxon>
    </lineage>
</organism>
<proteinExistence type="predicted"/>
<gene>
    <name evidence="1" type="ORF">BjapCC829_19225</name>
</gene>
<evidence type="ECO:0000313" key="2">
    <source>
        <dbReference type="Proteomes" id="UP001430990"/>
    </source>
</evidence>
<protein>
    <submittedName>
        <fullName evidence="1">Uncharacterized protein</fullName>
    </submittedName>
</protein>